<dbReference type="OMA" id="TMNGNTR"/>
<accession>A0A1W2THK8</accession>
<dbReference type="GO" id="GO:1990904">
    <property type="term" value="C:ribonucleoprotein complex"/>
    <property type="evidence" value="ECO:0007669"/>
    <property type="project" value="UniProtKB-KW"/>
</dbReference>
<evidence type="ECO:0000256" key="4">
    <source>
        <dbReference type="SAM" id="MobiDB-lite"/>
    </source>
</evidence>
<dbReference type="EMBL" id="DF977454">
    <property type="protein sequence ID" value="GAP87611.1"/>
    <property type="molecule type" value="Genomic_DNA"/>
</dbReference>
<dbReference type="AlphaFoldDB" id="A0A1W2THK8"/>
<dbReference type="Gene3D" id="1.10.287.3980">
    <property type="match status" value="1"/>
</dbReference>
<evidence type="ECO:0000256" key="3">
    <source>
        <dbReference type="ARBA" id="ARBA00023274"/>
    </source>
</evidence>
<proteinExistence type="inferred from homology"/>
<dbReference type="GO" id="GO:0003735">
    <property type="term" value="F:structural constituent of ribosome"/>
    <property type="evidence" value="ECO:0007669"/>
    <property type="project" value="InterPro"/>
</dbReference>
<comment type="similarity">
    <text evidence="1">Belongs to the bacterial ribosomal protein bL34 family.</text>
</comment>
<evidence type="ECO:0000256" key="1">
    <source>
        <dbReference type="ARBA" id="ARBA00010111"/>
    </source>
</evidence>
<evidence type="ECO:0000256" key="2">
    <source>
        <dbReference type="ARBA" id="ARBA00022980"/>
    </source>
</evidence>
<dbReference type="Pfam" id="PF00468">
    <property type="entry name" value="Ribosomal_L34"/>
    <property type="match status" value="1"/>
</dbReference>
<keyword evidence="3" id="KW-0687">Ribonucleoprotein</keyword>
<dbReference type="OrthoDB" id="431691at2759"/>
<gene>
    <name evidence="5" type="ORF">SAMD00023353_0900880</name>
</gene>
<evidence type="ECO:0000313" key="5">
    <source>
        <dbReference type="EMBL" id="GAP87611.1"/>
    </source>
</evidence>
<evidence type="ECO:0000313" key="6">
    <source>
        <dbReference type="Proteomes" id="UP000054516"/>
    </source>
</evidence>
<name>A0A1W2THK8_ROSNE</name>
<feature type="region of interest" description="Disordered" evidence="4">
    <location>
        <begin position="139"/>
        <end position="163"/>
    </location>
</feature>
<organism evidence="5">
    <name type="scientific">Rosellinia necatrix</name>
    <name type="common">White root-rot fungus</name>
    <dbReference type="NCBI Taxonomy" id="77044"/>
    <lineage>
        <taxon>Eukaryota</taxon>
        <taxon>Fungi</taxon>
        <taxon>Dikarya</taxon>
        <taxon>Ascomycota</taxon>
        <taxon>Pezizomycotina</taxon>
        <taxon>Sordariomycetes</taxon>
        <taxon>Xylariomycetidae</taxon>
        <taxon>Xylariales</taxon>
        <taxon>Xylariaceae</taxon>
        <taxon>Rosellinia</taxon>
    </lineage>
</organism>
<dbReference type="STRING" id="77044.A0A1W2THK8"/>
<sequence>MLFSNLTSPTPRAALSLSRVCKSITAAPTAPTAPTATRALATRRTFTSLPHLRPSALASNSSVFRPSNSGNTLLSRLPSTTTLPAGIANGSEGVLDIVPKLAITAHPAFAGPQQVRCGPRPTMARSSRLVRKRRHGFLSRLRTRNGQRTLQRRKDKKRSVLSM</sequence>
<dbReference type="InterPro" id="IPR000271">
    <property type="entry name" value="Ribosomal_bL34"/>
</dbReference>
<protein>
    <submittedName>
        <fullName evidence="5">Putative ribosomal protein l34</fullName>
    </submittedName>
</protein>
<dbReference type="GO" id="GO:0006412">
    <property type="term" value="P:translation"/>
    <property type="evidence" value="ECO:0007669"/>
    <property type="project" value="InterPro"/>
</dbReference>
<keyword evidence="2 5" id="KW-0689">Ribosomal protein</keyword>
<reference evidence="5" key="1">
    <citation type="submission" date="2016-03" db="EMBL/GenBank/DDBJ databases">
        <title>Draft genome sequence of Rosellinia necatrix.</title>
        <authorList>
            <person name="Kanematsu S."/>
        </authorList>
    </citation>
    <scope>NUCLEOTIDE SEQUENCE [LARGE SCALE GENOMIC DNA]</scope>
    <source>
        <strain evidence="5">W97</strain>
    </source>
</reference>
<keyword evidence="6" id="KW-1185">Reference proteome</keyword>
<dbReference type="GO" id="GO:0005840">
    <property type="term" value="C:ribosome"/>
    <property type="evidence" value="ECO:0007669"/>
    <property type="project" value="UniProtKB-KW"/>
</dbReference>
<dbReference type="Proteomes" id="UP000054516">
    <property type="component" value="Unassembled WGS sequence"/>
</dbReference>